<dbReference type="Pfam" id="PF10009">
    <property type="entry name" value="DUF2252"/>
    <property type="match status" value="1"/>
</dbReference>
<dbReference type="PANTHER" id="PTHR39441:SF1">
    <property type="entry name" value="DUF2252 DOMAIN-CONTAINING PROTEIN"/>
    <property type="match status" value="1"/>
</dbReference>
<organism evidence="1 2">
    <name type="scientific">Methylobacterium frigidaeris</name>
    <dbReference type="NCBI Taxonomy" id="2038277"/>
    <lineage>
        <taxon>Bacteria</taxon>
        <taxon>Pseudomonadati</taxon>
        <taxon>Pseudomonadota</taxon>
        <taxon>Alphaproteobacteria</taxon>
        <taxon>Hyphomicrobiales</taxon>
        <taxon>Methylobacteriaceae</taxon>
        <taxon>Methylobacterium</taxon>
    </lineage>
</organism>
<comment type="caution">
    <text evidence="1">The sequence shown here is derived from an EMBL/GenBank/DDBJ whole genome shotgun (WGS) entry which is preliminary data.</text>
</comment>
<dbReference type="InterPro" id="IPR011009">
    <property type="entry name" value="Kinase-like_dom_sf"/>
</dbReference>
<name>A0AA37H6N6_9HYPH</name>
<sequence length="412" mass="45444">MPETRSFGPTDRAAILERQRTLKMARSAHAYVRGNTLKFYEWLEGLARGTLPEGPPVWICGDCHLGNLGPLADAEGRVEIQIRDLDQTVIGNPTHDLVRLGLSLASAARGSDLPGVVTARMLEEMIRGYAQGLGGQGQGGQGTDETPPEPEVVRTVRRRALGRHWKHLARERLKDVEPRIPLGRKFWALDAAERDALHDLFGEEAVRRLVLALHGRAAEADLRLVDAAYWMKGCSSLGFLRYAALVRIEDREGKGPGKGLGKSRLALIDLKEAVAPAAPPAPDARMPEDAAERVVAGARALSPNLGERMRPVHLLGKPVVMRELAPQDLKLDIDQFTREEAVRAAHYLAYVVGRAHGRQMDEAVRAEWRAEVTRGCDAQAPSWLWSSVVELAGRHEVGYLQHCRLYADRRAA</sequence>
<reference evidence="1" key="2">
    <citation type="submission" date="2021-08" db="EMBL/GenBank/DDBJ databases">
        <authorList>
            <person name="Tani A."/>
            <person name="Ola A."/>
            <person name="Ogura Y."/>
            <person name="Katsura K."/>
            <person name="Hayashi T."/>
        </authorList>
    </citation>
    <scope>NUCLEOTIDE SEQUENCE</scope>
    <source>
        <strain evidence="1">JCM 32048</strain>
    </source>
</reference>
<gene>
    <name evidence="1" type="ORF">MPEAHAMD_0011</name>
</gene>
<dbReference type="AlphaFoldDB" id="A0AA37H6N6"/>
<dbReference type="SUPFAM" id="SSF56112">
    <property type="entry name" value="Protein kinase-like (PK-like)"/>
    <property type="match status" value="1"/>
</dbReference>
<dbReference type="InterPro" id="IPR018721">
    <property type="entry name" value="DUF2252"/>
</dbReference>
<dbReference type="RefSeq" id="WP_099906780.1">
    <property type="nucleotide sequence ID" value="NZ_BPQJ01000001.1"/>
</dbReference>
<dbReference type="PANTHER" id="PTHR39441">
    <property type="entry name" value="DUF2252 DOMAIN-CONTAINING PROTEIN"/>
    <property type="match status" value="1"/>
</dbReference>
<evidence type="ECO:0000313" key="1">
    <source>
        <dbReference type="EMBL" id="GJD59880.1"/>
    </source>
</evidence>
<accession>A0AA37H6N6</accession>
<proteinExistence type="predicted"/>
<evidence type="ECO:0000313" key="2">
    <source>
        <dbReference type="Proteomes" id="UP001055286"/>
    </source>
</evidence>
<keyword evidence="2" id="KW-1185">Reference proteome</keyword>
<protein>
    <recommendedName>
        <fullName evidence="3">DUF2252 domain-containing protein</fullName>
    </recommendedName>
</protein>
<dbReference type="EMBL" id="BPQJ01000001">
    <property type="protein sequence ID" value="GJD59880.1"/>
    <property type="molecule type" value="Genomic_DNA"/>
</dbReference>
<reference evidence="1" key="1">
    <citation type="journal article" date="2016" name="Front. Microbiol.">
        <title>Genome Sequence of the Piezophilic, Mesophilic Sulfate-Reducing Bacterium Desulfovibrio indicus J2T.</title>
        <authorList>
            <person name="Cao J."/>
            <person name="Maignien L."/>
            <person name="Shao Z."/>
            <person name="Alain K."/>
            <person name="Jebbar M."/>
        </authorList>
    </citation>
    <scope>NUCLEOTIDE SEQUENCE</scope>
    <source>
        <strain evidence="1">JCM 32048</strain>
    </source>
</reference>
<evidence type="ECO:0008006" key="3">
    <source>
        <dbReference type="Google" id="ProtNLM"/>
    </source>
</evidence>
<dbReference type="Proteomes" id="UP001055286">
    <property type="component" value="Unassembled WGS sequence"/>
</dbReference>